<dbReference type="PROSITE" id="PS51340">
    <property type="entry name" value="MOSC"/>
    <property type="match status" value="1"/>
</dbReference>
<accession>A0A916U0D2</accession>
<dbReference type="Gene3D" id="2.40.33.20">
    <property type="entry name" value="PK beta-barrel domain-like"/>
    <property type="match status" value="1"/>
</dbReference>
<dbReference type="RefSeq" id="WP_188669970.1">
    <property type="nucleotide sequence ID" value="NZ_BMJH01000001.1"/>
</dbReference>
<dbReference type="InterPro" id="IPR011037">
    <property type="entry name" value="Pyrv_Knase-like_insert_dom_sf"/>
</dbReference>
<feature type="domain" description="MOSC" evidence="1">
    <location>
        <begin position="39"/>
        <end position="174"/>
    </location>
</feature>
<evidence type="ECO:0000259" key="1">
    <source>
        <dbReference type="PROSITE" id="PS51340"/>
    </source>
</evidence>
<name>A0A916U0D2_9ACTN</name>
<dbReference type="GO" id="GO:0003824">
    <property type="term" value="F:catalytic activity"/>
    <property type="evidence" value="ECO:0007669"/>
    <property type="project" value="InterPro"/>
</dbReference>
<dbReference type="Pfam" id="PF03473">
    <property type="entry name" value="MOSC"/>
    <property type="match status" value="1"/>
</dbReference>
<proteinExistence type="predicted"/>
<evidence type="ECO:0000313" key="2">
    <source>
        <dbReference type="EMBL" id="GGC53937.1"/>
    </source>
</evidence>
<dbReference type="PANTHER" id="PTHR30212:SF2">
    <property type="entry name" value="PROTEIN YIIM"/>
    <property type="match status" value="1"/>
</dbReference>
<dbReference type="EMBL" id="BMJH01000001">
    <property type="protein sequence ID" value="GGC53937.1"/>
    <property type="molecule type" value="Genomic_DNA"/>
</dbReference>
<gene>
    <name evidence="2" type="ORF">GCM10011410_02870</name>
</gene>
<dbReference type="InterPro" id="IPR005302">
    <property type="entry name" value="MoCF_Sase_C"/>
</dbReference>
<dbReference type="Proteomes" id="UP000641514">
    <property type="component" value="Unassembled WGS sequence"/>
</dbReference>
<protein>
    <submittedName>
        <fullName evidence="2">Sulfurase</fullName>
    </submittedName>
</protein>
<comment type="caution">
    <text evidence="2">The sequence shown here is derived from an EMBL/GenBank/DDBJ whole genome shotgun (WGS) entry which is preliminary data.</text>
</comment>
<dbReference type="AlphaFoldDB" id="A0A916U0D2"/>
<reference evidence="2" key="2">
    <citation type="submission" date="2020-09" db="EMBL/GenBank/DDBJ databases">
        <authorList>
            <person name="Sun Q."/>
            <person name="Zhou Y."/>
        </authorList>
    </citation>
    <scope>NUCLEOTIDE SEQUENCE</scope>
    <source>
        <strain evidence="2">CGMCC 1.15478</strain>
    </source>
</reference>
<dbReference type="SUPFAM" id="SSF50800">
    <property type="entry name" value="PK beta-barrel domain-like"/>
    <property type="match status" value="1"/>
</dbReference>
<evidence type="ECO:0000313" key="3">
    <source>
        <dbReference type="Proteomes" id="UP000641514"/>
    </source>
</evidence>
<sequence>MVPSTNETVTDVTVESVFVGTPVNLGTHGGERVVSSIGKRSVAASTVDVVHHNIVGDEQADLKFHGGRDKGVYIYPAEHYAAWQADGYDLNPGDVGENIAVRGLTEQEVHVGDQWQWGDVILEVTQPREPCYKLGMRVGTNTIIADMIETGRCGWYARIISPGSAPTHGALTLLRSNPDQVTIADLFAIICRNGRGFTTAEIRSVLNADDLAPSARGGVLKALKSAERRESR</sequence>
<dbReference type="GO" id="GO:0030170">
    <property type="term" value="F:pyridoxal phosphate binding"/>
    <property type="evidence" value="ECO:0007669"/>
    <property type="project" value="InterPro"/>
</dbReference>
<dbReference type="PANTHER" id="PTHR30212">
    <property type="entry name" value="PROTEIN YIIM"/>
    <property type="match status" value="1"/>
</dbReference>
<organism evidence="2 3">
    <name type="scientific">Hoyosella rhizosphaerae</name>
    <dbReference type="NCBI Taxonomy" id="1755582"/>
    <lineage>
        <taxon>Bacteria</taxon>
        <taxon>Bacillati</taxon>
        <taxon>Actinomycetota</taxon>
        <taxon>Actinomycetes</taxon>
        <taxon>Mycobacteriales</taxon>
        <taxon>Hoyosellaceae</taxon>
        <taxon>Hoyosella</taxon>
    </lineage>
</organism>
<dbReference type="GO" id="GO:0030151">
    <property type="term" value="F:molybdenum ion binding"/>
    <property type="evidence" value="ECO:0007669"/>
    <property type="project" value="InterPro"/>
</dbReference>
<dbReference type="InterPro" id="IPR052353">
    <property type="entry name" value="Benzoxazolinone_Detox_Enz"/>
</dbReference>
<reference evidence="2" key="1">
    <citation type="journal article" date="2014" name="Int. J. Syst. Evol. Microbiol.">
        <title>Complete genome sequence of Corynebacterium casei LMG S-19264T (=DSM 44701T), isolated from a smear-ripened cheese.</title>
        <authorList>
            <consortium name="US DOE Joint Genome Institute (JGI-PGF)"/>
            <person name="Walter F."/>
            <person name="Albersmeier A."/>
            <person name="Kalinowski J."/>
            <person name="Ruckert C."/>
        </authorList>
    </citation>
    <scope>NUCLEOTIDE SEQUENCE</scope>
    <source>
        <strain evidence="2">CGMCC 1.15478</strain>
    </source>
</reference>
<keyword evidence="3" id="KW-1185">Reference proteome</keyword>